<sequence>MEVSLLNNDELLIMNKKMASIYHLSFTIHNLTWIFCQELGIGVSV</sequence>
<proteinExistence type="predicted"/>
<organism evidence="1 2">
    <name type="scientific">Candidatus Venteria ishoeyi</name>
    <dbReference type="NCBI Taxonomy" id="1899563"/>
    <lineage>
        <taxon>Bacteria</taxon>
        <taxon>Pseudomonadati</taxon>
        <taxon>Pseudomonadota</taxon>
        <taxon>Gammaproteobacteria</taxon>
        <taxon>Thiotrichales</taxon>
        <taxon>Thiotrichaceae</taxon>
        <taxon>Venteria</taxon>
    </lineage>
</organism>
<protein>
    <submittedName>
        <fullName evidence="1">Uncharacterized protein</fullName>
    </submittedName>
</protein>
<evidence type="ECO:0000313" key="1">
    <source>
        <dbReference type="EMBL" id="SEH08124.1"/>
    </source>
</evidence>
<dbReference type="AlphaFoldDB" id="A0A1H6FGJ3"/>
<reference evidence="1 2" key="1">
    <citation type="submission" date="2016-10" db="EMBL/GenBank/DDBJ databases">
        <authorList>
            <person name="de Groot N.N."/>
        </authorList>
    </citation>
    <scope>NUCLEOTIDE SEQUENCE [LARGE SCALE GENOMIC DNA]</scope>
    <source>
        <strain evidence="1">MBHS1</strain>
    </source>
</reference>
<accession>A0A1H6FGJ3</accession>
<dbReference type="Proteomes" id="UP000236724">
    <property type="component" value="Unassembled WGS sequence"/>
</dbReference>
<keyword evidence="2" id="KW-1185">Reference proteome</keyword>
<dbReference type="EMBL" id="FMSV02000543">
    <property type="protein sequence ID" value="SEH08124.1"/>
    <property type="molecule type" value="Genomic_DNA"/>
</dbReference>
<gene>
    <name evidence="1" type="ORF">MBHS_04014</name>
</gene>
<name>A0A1H6FGJ3_9GAMM</name>
<evidence type="ECO:0000313" key="2">
    <source>
        <dbReference type="Proteomes" id="UP000236724"/>
    </source>
</evidence>